<dbReference type="GO" id="GO:0006998">
    <property type="term" value="P:nuclear envelope organization"/>
    <property type="evidence" value="ECO:0007669"/>
    <property type="project" value="EnsemblFungi"/>
</dbReference>
<accession>G0W7W7</accession>
<dbReference type="RefSeq" id="XP_003669121.1">
    <property type="nucleotide sequence ID" value="XM_003669073.1"/>
</dbReference>
<keyword evidence="2" id="KW-0812">Transmembrane</keyword>
<feature type="region of interest" description="Disordered" evidence="1">
    <location>
        <begin position="150"/>
        <end position="200"/>
    </location>
</feature>
<reference evidence="4 5" key="1">
    <citation type="journal article" date="2011" name="Proc. Natl. Acad. Sci. U.S.A.">
        <title>Evolutionary erosion of yeast sex chromosomes by mating-type switching accidents.</title>
        <authorList>
            <person name="Gordon J.L."/>
            <person name="Armisen D."/>
            <person name="Proux-Wera E."/>
            <person name="Oheigeartaigh S.S."/>
            <person name="Byrne K.P."/>
            <person name="Wolfe K.H."/>
        </authorList>
    </citation>
    <scope>NUCLEOTIDE SEQUENCE [LARGE SCALE GENOMIC DNA]</scope>
    <source>
        <strain evidence="5">ATCC 10597 / BCRC 20456 / CBS 421 / NBRC 0211 / NRRL Y-12639</strain>
    </source>
</reference>
<sequence length="551" mass="62970">MEVFSRLSLDDNDTNRTITNEDNNETTKELVGISNLSLNDSHMNMNMNTHQDIHSDINSLPPSVIKTYLPHFPNYPSPLRNTFQFYDSMGDSYEMDIDDDIEENDAQETEQESRRINGTPVATTSSSSGVQFNGNNFKVPIKKKKASVHFVEPKRNFARRNNETPHTDKENNDEEANDDDELSGAEEEEGEDEEKNNKLSNTTMLKALLSPTKLGVAAATKIDGITHLPIEEEKKRAEGDPNVSEAIEAIGNEPVPAHSSSSSMSSSFDIESTERLKEELRLRQSNGQPINVSINNHNYYYPNGEAFPLTERYPPMKHGAMSAYYNNAKYYNAQGDDDNDATDDNKYILPHPWSNNSHPIWKVSYTIISYLQILLNFITTMIIISSLIIFINSIRNDLNSIWTTRKNELEIESKICKEKYFLNRCHLHSKLPALETQCATWSDCMNRNNDIFFRARSILTAKLVGDIINSFIDPIGWKPLFVILFGLAIWCFSSNFLLGFARAKIYYGDPVKYYHHQKQQQQGQDQGQKSQEREHNQTRHSSDQPLVVRKM</sequence>
<organism evidence="4 5">
    <name type="scientific">Naumovozyma dairenensis (strain ATCC 10597 / BCRC 20456 / CBS 421 / NBRC 0211 / NRRL Y-12639)</name>
    <name type="common">Saccharomyces dairenensis</name>
    <dbReference type="NCBI Taxonomy" id="1071378"/>
    <lineage>
        <taxon>Eukaryota</taxon>
        <taxon>Fungi</taxon>
        <taxon>Dikarya</taxon>
        <taxon>Ascomycota</taxon>
        <taxon>Saccharomycotina</taxon>
        <taxon>Saccharomycetes</taxon>
        <taxon>Saccharomycetales</taxon>
        <taxon>Saccharomycetaceae</taxon>
        <taxon>Naumovozyma</taxon>
    </lineage>
</organism>
<evidence type="ECO:0000259" key="3">
    <source>
        <dbReference type="SMART" id="SM01042"/>
    </source>
</evidence>
<dbReference type="KEGG" id="ndi:NDAI_0C02180"/>
<dbReference type="OrthoDB" id="5961at2759"/>
<dbReference type="SMART" id="SM01042">
    <property type="entry name" value="Brr6_like_C_C"/>
    <property type="match status" value="1"/>
</dbReference>
<keyword evidence="2" id="KW-0472">Membrane</keyword>
<dbReference type="InterPro" id="IPR040202">
    <property type="entry name" value="Brl1/Brr6"/>
</dbReference>
<feature type="transmembrane region" description="Helical" evidence="2">
    <location>
        <begin position="367"/>
        <end position="391"/>
    </location>
</feature>
<dbReference type="eggNOG" id="KOG4503">
    <property type="taxonomic scope" value="Eukaryota"/>
</dbReference>
<feature type="region of interest" description="Disordered" evidence="1">
    <location>
        <begin position="104"/>
        <end position="138"/>
    </location>
</feature>
<dbReference type="PANTHER" id="PTHR28136:SF1">
    <property type="entry name" value="NUCLEUS EXPORT PROTEIN BRL1"/>
    <property type="match status" value="1"/>
</dbReference>
<dbReference type="Pfam" id="PF10104">
    <property type="entry name" value="Brr6_like_C_C"/>
    <property type="match status" value="1"/>
</dbReference>
<proteinExistence type="predicted"/>
<keyword evidence="5" id="KW-1185">Reference proteome</keyword>
<evidence type="ECO:0000256" key="2">
    <source>
        <dbReference type="SAM" id="Phobius"/>
    </source>
</evidence>
<dbReference type="GO" id="GO:0031965">
    <property type="term" value="C:nuclear membrane"/>
    <property type="evidence" value="ECO:0007669"/>
    <property type="project" value="InterPro"/>
</dbReference>
<gene>
    <name evidence="4" type="primary">NDAI0C02180</name>
    <name evidence="4" type="ordered locus">NDAI_0C02180</name>
</gene>
<dbReference type="GO" id="GO:0005783">
    <property type="term" value="C:endoplasmic reticulum"/>
    <property type="evidence" value="ECO:0007669"/>
    <property type="project" value="EnsemblFungi"/>
</dbReference>
<dbReference type="AlphaFoldDB" id="G0W7W7"/>
<feature type="compositionally biased region" description="Basic and acidic residues" evidence="1">
    <location>
        <begin position="151"/>
        <end position="170"/>
    </location>
</feature>
<feature type="transmembrane region" description="Helical" evidence="2">
    <location>
        <begin position="480"/>
        <end position="501"/>
    </location>
</feature>
<feature type="compositionally biased region" description="Polar residues" evidence="1">
    <location>
        <begin position="120"/>
        <end position="136"/>
    </location>
</feature>
<evidence type="ECO:0000256" key="1">
    <source>
        <dbReference type="SAM" id="MobiDB-lite"/>
    </source>
</evidence>
<feature type="domain" description="Brl1/Brr6" evidence="3">
    <location>
        <begin position="367"/>
        <end position="502"/>
    </location>
</feature>
<feature type="region of interest" description="Disordered" evidence="1">
    <location>
        <begin position="517"/>
        <end position="551"/>
    </location>
</feature>
<dbReference type="Proteomes" id="UP000000689">
    <property type="component" value="Chromosome 3"/>
</dbReference>
<dbReference type="GO" id="GO:0055088">
    <property type="term" value="P:lipid homeostasis"/>
    <property type="evidence" value="ECO:0007669"/>
    <property type="project" value="EnsemblFungi"/>
</dbReference>
<protein>
    <recommendedName>
        <fullName evidence="3">Brl1/Brr6 domain-containing protein</fullName>
    </recommendedName>
</protein>
<dbReference type="PANTHER" id="PTHR28136">
    <property type="entry name" value="NUCLEUS EXPORT PROTEIN BRR6"/>
    <property type="match status" value="1"/>
</dbReference>
<evidence type="ECO:0000313" key="4">
    <source>
        <dbReference type="EMBL" id="CCD23878.1"/>
    </source>
</evidence>
<dbReference type="EMBL" id="HE580269">
    <property type="protein sequence ID" value="CCD23878.1"/>
    <property type="molecule type" value="Genomic_DNA"/>
</dbReference>
<feature type="region of interest" description="Disordered" evidence="1">
    <location>
        <begin position="1"/>
        <end position="23"/>
    </location>
</feature>
<dbReference type="HOGENOM" id="CLU_031411_1_0_1"/>
<dbReference type="OMA" id="LETQCAT"/>
<evidence type="ECO:0000313" key="5">
    <source>
        <dbReference type="Proteomes" id="UP000000689"/>
    </source>
</evidence>
<name>G0W7W7_NAUDC</name>
<dbReference type="GeneID" id="11496632"/>
<feature type="region of interest" description="Disordered" evidence="1">
    <location>
        <begin position="252"/>
        <end position="272"/>
    </location>
</feature>
<feature type="compositionally biased region" description="Basic and acidic residues" evidence="1">
    <location>
        <begin position="530"/>
        <end position="542"/>
    </location>
</feature>
<dbReference type="InterPro" id="IPR018767">
    <property type="entry name" value="Brl1/Brr6_dom"/>
</dbReference>
<feature type="compositionally biased region" description="Low complexity" evidence="1">
    <location>
        <begin position="519"/>
        <end position="529"/>
    </location>
</feature>
<keyword evidence="2" id="KW-1133">Transmembrane helix</keyword>
<feature type="compositionally biased region" description="Acidic residues" evidence="1">
    <location>
        <begin position="171"/>
        <end position="194"/>
    </location>
</feature>